<dbReference type="CDD" id="cd00207">
    <property type="entry name" value="fer2"/>
    <property type="match status" value="1"/>
</dbReference>
<dbReference type="Gene3D" id="3.40.50.740">
    <property type="match status" value="2"/>
</dbReference>
<dbReference type="InterPro" id="IPR000283">
    <property type="entry name" value="NADH_UbQ_OxRdtase_75kDa_su_CS"/>
</dbReference>
<dbReference type="PROSITE" id="PS51669">
    <property type="entry name" value="4FE4S_MOW_BIS_MGD"/>
    <property type="match status" value="1"/>
</dbReference>
<evidence type="ECO:0000256" key="2">
    <source>
        <dbReference type="ARBA" id="ARBA00005404"/>
    </source>
</evidence>
<dbReference type="PANTHER" id="PTHR43105:SF13">
    <property type="entry name" value="NADH-UBIQUINONE OXIDOREDUCTASE 75 KDA SUBUNIT, MITOCHONDRIAL"/>
    <property type="match status" value="1"/>
</dbReference>
<dbReference type="Pfam" id="PF10588">
    <property type="entry name" value="NADH-G_4Fe-4S_3"/>
    <property type="match status" value="1"/>
</dbReference>
<dbReference type="InterPro" id="IPR010228">
    <property type="entry name" value="NADH_UbQ_OxRdtase_Gsu"/>
</dbReference>
<comment type="cofactor">
    <cofactor evidence="12">
        <name>[2Fe-2S] cluster</name>
        <dbReference type="ChEBI" id="CHEBI:190135"/>
    </cofactor>
    <text evidence="12">Binds 1 [2Fe-2S] cluster per subunit.</text>
</comment>
<dbReference type="SUPFAM" id="SSF50692">
    <property type="entry name" value="ADC-like"/>
    <property type="match status" value="1"/>
</dbReference>
<keyword evidence="3 12" id="KW-0004">4Fe-4S</keyword>
<keyword evidence="10 12" id="KW-0520">NAD</keyword>
<keyword evidence="7 12" id="KW-1278">Translocase</keyword>
<feature type="domain" description="4Fe-4S His(Cys)3-ligated-type" evidence="15">
    <location>
        <begin position="78"/>
        <end position="117"/>
    </location>
</feature>
<organism evidence="16 17">
    <name type="scientific">Candidatus Magnetaquiglobus chichijimensis</name>
    <dbReference type="NCBI Taxonomy" id="3141448"/>
    <lineage>
        <taxon>Bacteria</taxon>
        <taxon>Pseudomonadati</taxon>
        <taxon>Pseudomonadota</taxon>
        <taxon>Magnetococcia</taxon>
        <taxon>Magnetococcales</taxon>
        <taxon>Candidatus Magnetaquicoccaceae</taxon>
        <taxon>Candidatus Magnetaquiglobus</taxon>
    </lineage>
</organism>
<evidence type="ECO:0000256" key="8">
    <source>
        <dbReference type="ARBA" id="ARBA00023004"/>
    </source>
</evidence>
<keyword evidence="17" id="KW-1185">Reference proteome</keyword>
<dbReference type="CDD" id="cd02768">
    <property type="entry name" value="MopB_NADH-Q-OR-NuoG2"/>
    <property type="match status" value="1"/>
</dbReference>
<evidence type="ECO:0000256" key="10">
    <source>
        <dbReference type="ARBA" id="ARBA00023027"/>
    </source>
</evidence>
<dbReference type="InterPro" id="IPR006656">
    <property type="entry name" value="Mopterin_OxRdtase"/>
</dbReference>
<proteinExistence type="inferred from homology"/>
<dbReference type="SMART" id="SM00926">
    <property type="entry name" value="Molybdop_Fe4S4"/>
    <property type="match status" value="1"/>
</dbReference>
<dbReference type="NCBIfam" id="TIGR01973">
    <property type="entry name" value="NuoG"/>
    <property type="match status" value="1"/>
</dbReference>
<keyword evidence="9 12" id="KW-0411">Iron-sulfur</keyword>
<dbReference type="Gene3D" id="3.10.20.740">
    <property type="match status" value="1"/>
</dbReference>
<evidence type="ECO:0000256" key="12">
    <source>
        <dbReference type="RuleBase" id="RU003525"/>
    </source>
</evidence>
<dbReference type="InterPro" id="IPR036010">
    <property type="entry name" value="2Fe-2S_ferredoxin-like_sf"/>
</dbReference>
<dbReference type="Gene3D" id="2.20.25.90">
    <property type="entry name" value="ADC-like domains"/>
    <property type="match status" value="1"/>
</dbReference>
<dbReference type="SUPFAM" id="SSF54292">
    <property type="entry name" value="2Fe-2S ferredoxin-like"/>
    <property type="match status" value="1"/>
</dbReference>
<dbReference type="InterPro" id="IPR054351">
    <property type="entry name" value="NADH_UbQ_OxRdtase_ferredoxin"/>
</dbReference>
<dbReference type="CDD" id="cd02775">
    <property type="entry name" value="MopB_CT"/>
    <property type="match status" value="1"/>
</dbReference>
<evidence type="ECO:0000259" key="13">
    <source>
        <dbReference type="PROSITE" id="PS51085"/>
    </source>
</evidence>
<comment type="catalytic activity">
    <reaction evidence="11 12">
        <text>a quinone + NADH + 5 H(+)(in) = a quinol + NAD(+) + 4 H(+)(out)</text>
        <dbReference type="Rhea" id="RHEA:57888"/>
        <dbReference type="ChEBI" id="CHEBI:15378"/>
        <dbReference type="ChEBI" id="CHEBI:24646"/>
        <dbReference type="ChEBI" id="CHEBI:57540"/>
        <dbReference type="ChEBI" id="CHEBI:57945"/>
        <dbReference type="ChEBI" id="CHEBI:132124"/>
    </reaction>
</comment>
<reference evidence="16 17" key="2">
    <citation type="submission" date="2024-09" db="EMBL/GenBank/DDBJ databases">
        <title>Draft genome sequence of Candidatus Magnetaquicoccaceae bacterium FCR-1.</title>
        <authorList>
            <person name="Shimoshige H."/>
            <person name="Shimamura S."/>
            <person name="Taoka A."/>
            <person name="Kobayashi H."/>
            <person name="Maekawa T."/>
        </authorList>
    </citation>
    <scope>NUCLEOTIDE SEQUENCE [LARGE SCALE GENOMIC DNA]</scope>
    <source>
        <strain evidence="16 17">FCR-1</strain>
    </source>
</reference>
<dbReference type="PROSITE" id="PS00641">
    <property type="entry name" value="COMPLEX1_75K_1"/>
    <property type="match status" value="1"/>
</dbReference>
<dbReference type="SMART" id="SM00929">
    <property type="entry name" value="NADH-G_4Fe-4S_3"/>
    <property type="match status" value="1"/>
</dbReference>
<name>A0ABQ0C4S2_9PROT</name>
<dbReference type="SUPFAM" id="SSF54862">
    <property type="entry name" value="4Fe-4S ferredoxins"/>
    <property type="match status" value="1"/>
</dbReference>
<evidence type="ECO:0000259" key="15">
    <source>
        <dbReference type="PROSITE" id="PS51839"/>
    </source>
</evidence>
<evidence type="ECO:0000313" key="16">
    <source>
        <dbReference type="EMBL" id="GAB0055888.1"/>
    </source>
</evidence>
<sequence length="801" mass="87009">MPTLIIDGKEIDVKPGTSIMEAAKLLGIYIPHFCYHPKLPIAGNCRMCLVEVEKMPKPVISCAMPVSEGMVVKTDSPMVRTARKGVMEFLLINHPLDCPVCDQGGECTLQDLAMKYGPDRSRFHDHKREVPNHDLGPLIETEMNRCIHCTRCIRFSEDVSGVEQMGAVYRGDHMTVGPFVETFLDSELTGNLAEICPVGALNFKPFHFQARGWEFKHADGVCAHCSVGCHTRLDHLDGRILRVMARGWDAGNESWLCDKGRFAIDGLREGRLEEPRARAVNGVVQQKVSWPEALDRAAAVLKSVKPEEVAGLASDAIQGGEELFAFQDFLRNVVGTPHVDHRLRQRDFSGDEQALTRADLLMNTPLVELAGADAIVLVGFDPRFETPLLNFRLRRAAQAGARVVSIHARQLNSNIPGLTSILVTPGGEPTLLGQILLGLDGEAPGGDAGMVAALLKGAKKPVVLLGGQAILHPEAETLRRLAVAILDKLGAIGPGWNGFNRVAARGNAAAAQDLGVVPHRGPGYTRLERVGMNATAILEAAAEGRIKVLFLMGVDPTEEALDRDLARRALEKARVIHLGAYGCEAARVAEVVLAGLAPGEKSMTLTNCEGRVQHSARAGNGPLEAKEDWRILRGLSDRFAAPLGYNDLEALRKRLAASDHRYDFARLGPGETPRACDHSPVTKGLPVTVRPVEQASGIHLVLESCLYRDDPVTWRSPVMSRLARDGRLRIHPDDAKGLAIVQDGLVRVLQGEKRVELRAELDARIPLGVVFGDFGQGEHSPRELCDDARGHGRVSLVALPG</sequence>
<dbReference type="InterPro" id="IPR001041">
    <property type="entry name" value="2Fe-2S_ferredoxin-type"/>
</dbReference>
<dbReference type="Pfam" id="PF22151">
    <property type="entry name" value="Fer4_NDSU1"/>
    <property type="match status" value="1"/>
</dbReference>
<dbReference type="PROSITE" id="PS00643">
    <property type="entry name" value="COMPLEX1_75K_3"/>
    <property type="match status" value="1"/>
</dbReference>
<dbReference type="InterPro" id="IPR019574">
    <property type="entry name" value="NADH_UbQ_OxRdtase_Gsu_4Fe4S-bd"/>
</dbReference>
<evidence type="ECO:0000256" key="5">
    <source>
        <dbReference type="ARBA" id="ARBA00022719"/>
    </source>
</evidence>
<gene>
    <name evidence="16" type="primary">nuoG</name>
    <name evidence="16" type="ORF">SIID45300_00187</name>
</gene>
<keyword evidence="5 12" id="KW-0874">Quinone</keyword>
<evidence type="ECO:0000256" key="3">
    <source>
        <dbReference type="ARBA" id="ARBA00022485"/>
    </source>
</evidence>
<comment type="similarity">
    <text evidence="2 12">Belongs to the complex I 75 kDa subunit family.</text>
</comment>
<dbReference type="SUPFAM" id="SSF53706">
    <property type="entry name" value="Formate dehydrogenase/DMSO reductase, domains 1-3"/>
    <property type="match status" value="1"/>
</dbReference>
<comment type="caution">
    <text evidence="16">The sequence shown here is derived from an EMBL/GenBank/DDBJ whole genome shotgun (WGS) entry which is preliminary data.</text>
</comment>
<dbReference type="Pfam" id="PF00384">
    <property type="entry name" value="Molybdopterin"/>
    <property type="match status" value="1"/>
</dbReference>
<keyword evidence="4 12" id="KW-0001">2Fe-2S</keyword>
<dbReference type="InterPro" id="IPR006657">
    <property type="entry name" value="MoPterin_dinucl-bd_dom"/>
</dbReference>
<feature type="domain" description="2Fe-2S ferredoxin-type" evidence="13">
    <location>
        <begin position="1"/>
        <end position="78"/>
    </location>
</feature>
<dbReference type="RefSeq" id="WP_420903601.1">
    <property type="nucleotide sequence ID" value="NZ_BAAFGK010000001.1"/>
</dbReference>
<dbReference type="PROSITE" id="PS00642">
    <property type="entry name" value="COMPLEX1_75K_2"/>
    <property type="match status" value="1"/>
</dbReference>
<dbReference type="EC" id="7.1.1.-" evidence="12"/>
<keyword evidence="6 12" id="KW-0479">Metal-binding</keyword>
<dbReference type="Pfam" id="PF13510">
    <property type="entry name" value="Fer2_4"/>
    <property type="match status" value="1"/>
</dbReference>
<feature type="domain" description="4Fe-4S Mo/W bis-MGD-type" evidence="14">
    <location>
        <begin position="215"/>
        <end position="271"/>
    </location>
</feature>
<reference evidence="16 17" key="1">
    <citation type="submission" date="2024-05" db="EMBL/GenBank/DDBJ databases">
        <authorList>
            <consortium name="Candidatus Magnetaquicoccaceae bacterium FCR-1 genome sequencing consortium"/>
            <person name="Shimoshige H."/>
            <person name="Shimamura S."/>
            <person name="Taoka A."/>
            <person name="Kobayashi H."/>
            <person name="Maekawa T."/>
        </authorList>
    </citation>
    <scope>NUCLEOTIDE SEQUENCE [LARGE SCALE GENOMIC DNA]</scope>
    <source>
        <strain evidence="16 17">FCR-1</strain>
    </source>
</reference>
<dbReference type="Proteomes" id="UP001628193">
    <property type="component" value="Unassembled WGS sequence"/>
</dbReference>
<comment type="function">
    <text evidence="12">NDH-1 shuttles electrons from NADH, via FMN and iron-sulfur (Fe-S) centers, to quinones in the respiratory chain. Couples the redox reaction to proton translocation (for every two electrons transferred, four hydrogen ions are translocated across the cytoplasmic membrane), and thus conserves the redox energy in a proton gradient.</text>
</comment>
<dbReference type="Pfam" id="PF01568">
    <property type="entry name" value="Molydop_binding"/>
    <property type="match status" value="1"/>
</dbReference>
<comment type="cofactor">
    <cofactor evidence="1 12">
        <name>[4Fe-4S] cluster</name>
        <dbReference type="ChEBI" id="CHEBI:49883"/>
    </cofactor>
</comment>
<dbReference type="Gene3D" id="3.30.70.20">
    <property type="match status" value="1"/>
</dbReference>
<evidence type="ECO:0000256" key="7">
    <source>
        <dbReference type="ARBA" id="ARBA00022967"/>
    </source>
</evidence>
<evidence type="ECO:0000256" key="4">
    <source>
        <dbReference type="ARBA" id="ARBA00022714"/>
    </source>
</evidence>
<accession>A0ABQ0C4S2</accession>
<evidence type="ECO:0000256" key="11">
    <source>
        <dbReference type="ARBA" id="ARBA00047712"/>
    </source>
</evidence>
<keyword evidence="8 12" id="KW-0408">Iron</keyword>
<evidence type="ECO:0000313" key="17">
    <source>
        <dbReference type="Proteomes" id="UP001628193"/>
    </source>
</evidence>
<evidence type="ECO:0000256" key="6">
    <source>
        <dbReference type="ARBA" id="ARBA00022723"/>
    </source>
</evidence>
<dbReference type="Pfam" id="PF22117">
    <property type="entry name" value="Fer4_Nqo3"/>
    <property type="match status" value="1"/>
</dbReference>
<dbReference type="PANTHER" id="PTHR43105">
    <property type="entry name" value="RESPIRATORY NITRATE REDUCTASE"/>
    <property type="match status" value="1"/>
</dbReference>
<evidence type="ECO:0000259" key="14">
    <source>
        <dbReference type="PROSITE" id="PS51669"/>
    </source>
</evidence>
<dbReference type="InterPro" id="IPR009010">
    <property type="entry name" value="Asp_de-COase-like_dom_sf"/>
</dbReference>
<dbReference type="PROSITE" id="PS51085">
    <property type="entry name" value="2FE2S_FER_2"/>
    <property type="match status" value="1"/>
</dbReference>
<dbReference type="InterPro" id="IPR006963">
    <property type="entry name" value="Mopterin_OxRdtase_4Fe-4S_dom"/>
</dbReference>
<dbReference type="Gene3D" id="2.40.40.20">
    <property type="match status" value="1"/>
</dbReference>
<dbReference type="InterPro" id="IPR050123">
    <property type="entry name" value="Prok_molybdopt-oxidoreductase"/>
</dbReference>
<protein>
    <recommendedName>
        <fullName evidence="12">NADH-quinone oxidoreductase</fullName>
        <ecNumber evidence="12">7.1.1.-</ecNumber>
    </recommendedName>
</protein>
<dbReference type="PROSITE" id="PS51839">
    <property type="entry name" value="4FE4S_HC3"/>
    <property type="match status" value="1"/>
</dbReference>
<dbReference type="EMBL" id="BAAFGK010000001">
    <property type="protein sequence ID" value="GAB0055888.1"/>
    <property type="molecule type" value="Genomic_DNA"/>
</dbReference>
<evidence type="ECO:0000256" key="1">
    <source>
        <dbReference type="ARBA" id="ARBA00001966"/>
    </source>
</evidence>
<evidence type="ECO:0000256" key="9">
    <source>
        <dbReference type="ARBA" id="ARBA00023014"/>
    </source>
</evidence>
<dbReference type="Gene3D" id="3.40.228.10">
    <property type="entry name" value="Dimethylsulfoxide Reductase, domain 2"/>
    <property type="match status" value="1"/>
</dbReference>